<accession>A0A1J6I5T4</accession>
<dbReference type="Proteomes" id="UP000182985">
    <property type="component" value="Unassembled WGS sequence"/>
</dbReference>
<name>A0A1J6I5T4_9HYPH</name>
<evidence type="ECO:0000259" key="2">
    <source>
        <dbReference type="Pfam" id="PF22599"/>
    </source>
</evidence>
<protein>
    <recommendedName>
        <fullName evidence="2">SecDF P1 head subdomain domain-containing protein</fullName>
    </recommendedName>
</protein>
<dbReference type="Gene3D" id="3.30.1360.200">
    <property type="match status" value="1"/>
</dbReference>
<keyword evidence="4" id="KW-1185">Reference proteome</keyword>
<dbReference type="AlphaFoldDB" id="A0A1J6I5T4"/>
<gene>
    <name evidence="3" type="ORF">BLA27_07085</name>
</gene>
<dbReference type="EMBL" id="MOEC01000005">
    <property type="protein sequence ID" value="OIS94266.1"/>
    <property type="molecule type" value="Genomic_DNA"/>
</dbReference>
<dbReference type="RefSeq" id="WP_071631083.1">
    <property type="nucleotide sequence ID" value="NZ_MOEC01000005.1"/>
</dbReference>
<organism evidence="3 4">
    <name type="scientific">Brucella cytisi</name>
    <dbReference type="NCBI Taxonomy" id="407152"/>
    <lineage>
        <taxon>Bacteria</taxon>
        <taxon>Pseudomonadati</taxon>
        <taxon>Pseudomonadota</taxon>
        <taxon>Alphaproteobacteria</taxon>
        <taxon>Hyphomicrobiales</taxon>
        <taxon>Brucellaceae</taxon>
        <taxon>Brucella/Ochrobactrum group</taxon>
        <taxon>Brucella</taxon>
    </lineage>
</organism>
<dbReference type="OrthoDB" id="8453113at2"/>
<dbReference type="Pfam" id="PF22599">
    <property type="entry name" value="SecDF_P1_head"/>
    <property type="match status" value="1"/>
</dbReference>
<evidence type="ECO:0000256" key="1">
    <source>
        <dbReference type="SAM" id="SignalP"/>
    </source>
</evidence>
<feature type="signal peptide" evidence="1">
    <location>
        <begin position="1"/>
        <end position="22"/>
    </location>
</feature>
<dbReference type="InterPro" id="IPR054384">
    <property type="entry name" value="SecDF_P1_head"/>
</dbReference>
<evidence type="ECO:0000313" key="4">
    <source>
        <dbReference type="Proteomes" id="UP000182985"/>
    </source>
</evidence>
<comment type="caution">
    <text evidence="3">The sequence shown here is derived from an EMBL/GenBank/DDBJ whole genome shotgun (WGS) entry which is preliminary data.</text>
</comment>
<feature type="domain" description="SecDF P1 head subdomain" evidence="2">
    <location>
        <begin position="44"/>
        <end position="114"/>
    </location>
</feature>
<feature type="chain" id="PRO_5009639377" description="SecDF P1 head subdomain domain-containing protein" evidence="1">
    <location>
        <begin position="23"/>
        <end position="124"/>
    </location>
</feature>
<sequence>MVLKKRALVICVATMLVSPALAETLNLKVESGAITGITDRQTGQLVLYITEKSSRDLADFTERHVGKKIDILVGEKLVGSPTIRSPIYGPQIPIALPMTDMERREIIAKLIEGAATLQLPTSDD</sequence>
<keyword evidence="1" id="KW-0732">Signal</keyword>
<proteinExistence type="predicted"/>
<reference evidence="3 4" key="1">
    <citation type="submission" date="2016-10" db="EMBL/GenBank/DDBJ databases">
        <title>The Draft Genome Sequence of the Potato Rhizosphere Bacteria Ochrobactrum sp. IPA7.2.</title>
        <authorList>
            <person name="Gogoleva N.E."/>
            <person name="Khlopko Y.A."/>
            <person name="Burygin G.L."/>
            <person name="Plotnikov A.O."/>
        </authorList>
    </citation>
    <scope>NUCLEOTIDE SEQUENCE [LARGE SCALE GENOMIC DNA]</scope>
    <source>
        <strain evidence="3 4">IPA7.2</strain>
    </source>
</reference>
<evidence type="ECO:0000313" key="3">
    <source>
        <dbReference type="EMBL" id="OIS94266.1"/>
    </source>
</evidence>